<feature type="compositionally biased region" description="Polar residues" evidence="1">
    <location>
        <begin position="61"/>
        <end position="73"/>
    </location>
</feature>
<keyword evidence="3" id="KW-1185">Reference proteome</keyword>
<evidence type="ECO:0000313" key="3">
    <source>
        <dbReference type="Proteomes" id="UP000019471"/>
    </source>
</evidence>
<protein>
    <submittedName>
        <fullName evidence="2">Uncharacterized protein</fullName>
    </submittedName>
</protein>
<evidence type="ECO:0000256" key="1">
    <source>
        <dbReference type="SAM" id="MobiDB-lite"/>
    </source>
</evidence>
<dbReference type="AlphaFoldDB" id="W9XJC2"/>
<feature type="compositionally biased region" description="Basic and acidic residues" evidence="1">
    <location>
        <begin position="136"/>
        <end position="152"/>
    </location>
</feature>
<feature type="region of interest" description="Disordered" evidence="1">
    <location>
        <begin position="57"/>
        <end position="205"/>
    </location>
</feature>
<name>W9XJC2_9EURO</name>
<dbReference type="Proteomes" id="UP000019471">
    <property type="component" value="Unassembled WGS sequence"/>
</dbReference>
<feature type="region of interest" description="Disordered" evidence="1">
    <location>
        <begin position="1"/>
        <end position="21"/>
    </location>
</feature>
<dbReference type="RefSeq" id="XP_007745306.1">
    <property type="nucleotide sequence ID" value="XM_007747116.1"/>
</dbReference>
<evidence type="ECO:0000313" key="2">
    <source>
        <dbReference type="EMBL" id="EXJ70454.1"/>
    </source>
</evidence>
<sequence length="268" mass="29543">MGAKPKAGPTTKDSPSRWTKPDLKLLIAKLKEGLSLEQIVRDYLPGKSVRSCRDRARPFQWTGQLPESCLQTSTPGKRRGRPRTRHLPSPETKASSSKHQLRDKRGRYACQSGGPPDSHARMVGKSSPLAQSIYSNDDHSLGDRENHIRDTDTDSLPDDDSNYIVSETEDEESTTKVGPARDAAIQSDASPSDTGPRVPDSSISINDGRQINQVSSIETGVPELQGLTELCEETNKFNLDSSTANVDDIANMEEWLMKFGSLESRHIE</sequence>
<dbReference type="EMBL" id="AMGX01000009">
    <property type="protein sequence ID" value="EXJ70454.1"/>
    <property type="molecule type" value="Genomic_DNA"/>
</dbReference>
<organism evidence="2 3">
    <name type="scientific">Cladophialophora psammophila CBS 110553</name>
    <dbReference type="NCBI Taxonomy" id="1182543"/>
    <lineage>
        <taxon>Eukaryota</taxon>
        <taxon>Fungi</taxon>
        <taxon>Dikarya</taxon>
        <taxon>Ascomycota</taxon>
        <taxon>Pezizomycotina</taxon>
        <taxon>Eurotiomycetes</taxon>
        <taxon>Chaetothyriomycetidae</taxon>
        <taxon>Chaetothyriales</taxon>
        <taxon>Herpotrichiellaceae</taxon>
        <taxon>Cladophialophora</taxon>
    </lineage>
</organism>
<accession>W9XJC2</accession>
<feature type="compositionally biased region" description="Basic residues" evidence="1">
    <location>
        <begin position="76"/>
        <end position="86"/>
    </location>
</feature>
<gene>
    <name evidence="2" type="ORF">A1O5_06523</name>
</gene>
<dbReference type="OrthoDB" id="10421030at2759"/>
<dbReference type="HOGENOM" id="CLU_1038314_0_0_1"/>
<reference evidence="2 3" key="1">
    <citation type="submission" date="2013-03" db="EMBL/GenBank/DDBJ databases">
        <title>The Genome Sequence of Cladophialophora psammophila CBS 110553.</title>
        <authorList>
            <consortium name="The Broad Institute Genomics Platform"/>
            <person name="Cuomo C."/>
            <person name="de Hoog S."/>
            <person name="Gorbushina A."/>
            <person name="Walker B."/>
            <person name="Young S.K."/>
            <person name="Zeng Q."/>
            <person name="Gargeya S."/>
            <person name="Fitzgerald M."/>
            <person name="Haas B."/>
            <person name="Abouelleil A."/>
            <person name="Allen A.W."/>
            <person name="Alvarado L."/>
            <person name="Arachchi H.M."/>
            <person name="Berlin A.M."/>
            <person name="Chapman S.B."/>
            <person name="Gainer-Dewar J."/>
            <person name="Goldberg J."/>
            <person name="Griggs A."/>
            <person name="Gujja S."/>
            <person name="Hansen M."/>
            <person name="Howarth C."/>
            <person name="Imamovic A."/>
            <person name="Ireland A."/>
            <person name="Larimer J."/>
            <person name="McCowan C."/>
            <person name="Murphy C."/>
            <person name="Pearson M."/>
            <person name="Poon T.W."/>
            <person name="Priest M."/>
            <person name="Roberts A."/>
            <person name="Saif S."/>
            <person name="Shea T."/>
            <person name="Sisk P."/>
            <person name="Sykes S."/>
            <person name="Wortman J."/>
            <person name="Nusbaum C."/>
            <person name="Birren B."/>
        </authorList>
    </citation>
    <scope>NUCLEOTIDE SEQUENCE [LARGE SCALE GENOMIC DNA]</scope>
    <source>
        <strain evidence="2 3">CBS 110553</strain>
    </source>
</reference>
<feature type="compositionally biased region" description="Acidic residues" evidence="1">
    <location>
        <begin position="153"/>
        <end position="172"/>
    </location>
</feature>
<comment type="caution">
    <text evidence="2">The sequence shown here is derived from an EMBL/GenBank/DDBJ whole genome shotgun (WGS) entry which is preliminary data.</text>
</comment>
<dbReference type="GeneID" id="19191233"/>
<proteinExistence type="predicted"/>